<reference evidence="2 3" key="1">
    <citation type="journal article" date="2016" name="Front. Microbiol.">
        <title>Comparative Genomic Analysis Reveals a Diverse Repertoire of Genes Involved in Prokaryote-Eukaryote Interactions within the Pseudovibrio Genus.</title>
        <authorList>
            <person name="Romano S."/>
            <person name="Fernandez-Guerra A."/>
            <person name="Reen F.J."/>
            <person name="Glockner F.O."/>
            <person name="Crowley S.P."/>
            <person name="O'Sullivan O."/>
            <person name="Cotter P.D."/>
            <person name="Adams C."/>
            <person name="Dobson A.D."/>
            <person name="O'Gara F."/>
        </authorList>
    </citation>
    <scope>NUCLEOTIDE SEQUENCE [LARGE SCALE GENOMIC DNA]</scope>
    <source>
        <strain evidence="2 3">Ad2</strain>
    </source>
</reference>
<organism evidence="2 3">
    <name type="scientific">Pseudovibrio axinellae</name>
    <dbReference type="NCBI Taxonomy" id="989403"/>
    <lineage>
        <taxon>Bacteria</taxon>
        <taxon>Pseudomonadati</taxon>
        <taxon>Pseudomonadota</taxon>
        <taxon>Alphaproteobacteria</taxon>
        <taxon>Hyphomicrobiales</taxon>
        <taxon>Stappiaceae</taxon>
        <taxon>Pseudovibrio</taxon>
    </lineage>
</organism>
<dbReference type="AlphaFoldDB" id="A0A165XU21"/>
<dbReference type="STRING" id="989403.SAMN05421798_106208"/>
<keyword evidence="3" id="KW-1185">Reference proteome</keyword>
<accession>A0A165XU21</accession>
<evidence type="ECO:0000313" key="3">
    <source>
        <dbReference type="Proteomes" id="UP000076577"/>
    </source>
</evidence>
<gene>
    <name evidence="2" type="ORF">PsAD2_02772</name>
</gene>
<keyword evidence="1" id="KW-0732">Signal</keyword>
<feature type="signal peptide" evidence="1">
    <location>
        <begin position="1"/>
        <end position="31"/>
    </location>
</feature>
<dbReference type="Proteomes" id="UP000076577">
    <property type="component" value="Unassembled WGS sequence"/>
</dbReference>
<evidence type="ECO:0000256" key="1">
    <source>
        <dbReference type="SAM" id="SignalP"/>
    </source>
</evidence>
<comment type="caution">
    <text evidence="2">The sequence shown here is derived from an EMBL/GenBank/DDBJ whole genome shotgun (WGS) entry which is preliminary data.</text>
</comment>
<dbReference type="InterPro" id="IPR009560">
    <property type="entry name" value="DUF1176"/>
</dbReference>
<dbReference type="EMBL" id="LMCB01000024">
    <property type="protein sequence ID" value="KZL18038.1"/>
    <property type="molecule type" value="Genomic_DNA"/>
</dbReference>
<proteinExistence type="predicted"/>
<name>A0A165XU21_9HYPH</name>
<evidence type="ECO:0000313" key="2">
    <source>
        <dbReference type="EMBL" id="KZL18038.1"/>
    </source>
</evidence>
<evidence type="ECO:0008006" key="4">
    <source>
        <dbReference type="Google" id="ProtNLM"/>
    </source>
</evidence>
<dbReference type="PATRIC" id="fig|989403.3.peg.2969"/>
<dbReference type="Pfam" id="PF06674">
    <property type="entry name" value="DUF1176"/>
    <property type="match status" value="1"/>
</dbReference>
<protein>
    <recommendedName>
        <fullName evidence="4">DUF1176 domain-containing protein</fullName>
    </recommendedName>
</protein>
<sequence length="193" mass="21787">MFKTVLRDTSAFRSILVACLSSVLLASQAQADAKQPQKEMGRQNLNRYLPLLNAAYPCDWTATHDDYGNYRMKFGVDVQVLDFSCTIIPYNSAHLFVRVDEKNPDSAQLLTFERPSGENNGDPKIVFNGVWHIKTGDLTSFTKGHPLGDCGTYEVHRFTPDGYPHLIEFRSKPNCDGNYMKPEEYPVIFKAGN</sequence>
<feature type="chain" id="PRO_5007869128" description="DUF1176 domain-containing protein" evidence="1">
    <location>
        <begin position="32"/>
        <end position="193"/>
    </location>
</feature>
<dbReference type="RefSeq" id="WP_208979492.1">
    <property type="nucleotide sequence ID" value="NZ_FOFM01000006.1"/>
</dbReference>